<comment type="caution">
    <text evidence="2">The sequence shown here is derived from an EMBL/GenBank/DDBJ whole genome shotgun (WGS) entry which is preliminary data.</text>
</comment>
<gene>
    <name evidence="2" type="ORF">C8E89_14115</name>
</gene>
<dbReference type="RefSeq" id="WP_272939816.1">
    <property type="nucleotide sequence ID" value="NZ_QJJU01000041.1"/>
</dbReference>
<sequence length="44" mass="5093">MRDEPRNPGPIDPPLDTVESKQRAKAVIDDFQKDLEKDLENDQQ</sequence>
<reference evidence="3" key="1">
    <citation type="submission" date="2018-05" db="EMBL/GenBank/DDBJ databases">
        <authorList>
            <person name="Deangelis K."/>
            <person name="Huntemann M."/>
            <person name="Clum A."/>
            <person name="Pillay M."/>
            <person name="Palaniappan K."/>
            <person name="Varghese N."/>
            <person name="Mikhailova N."/>
            <person name="Stamatis D."/>
            <person name="Reddy T."/>
            <person name="Daum C."/>
            <person name="Shapiro N."/>
            <person name="Ivanova N."/>
            <person name="Kyrpides N."/>
            <person name="Woyke T."/>
        </authorList>
    </citation>
    <scope>NUCLEOTIDE SEQUENCE [LARGE SCALE GENOMIC DNA]</scope>
    <source>
        <strain evidence="3">GAS496</strain>
    </source>
</reference>
<evidence type="ECO:0000256" key="1">
    <source>
        <dbReference type="SAM" id="MobiDB-lite"/>
    </source>
</evidence>
<keyword evidence="3" id="KW-1185">Reference proteome</keyword>
<evidence type="ECO:0000313" key="2">
    <source>
        <dbReference type="EMBL" id="PXW99153.1"/>
    </source>
</evidence>
<name>A0A318HGG4_9MYCO</name>
<evidence type="ECO:0000313" key="3">
    <source>
        <dbReference type="Proteomes" id="UP000247781"/>
    </source>
</evidence>
<organism evidence="2 3">
    <name type="scientific">Mycolicibacterium moriokaense</name>
    <dbReference type="NCBI Taxonomy" id="39691"/>
    <lineage>
        <taxon>Bacteria</taxon>
        <taxon>Bacillati</taxon>
        <taxon>Actinomycetota</taxon>
        <taxon>Actinomycetes</taxon>
        <taxon>Mycobacteriales</taxon>
        <taxon>Mycobacteriaceae</taxon>
        <taxon>Mycolicibacterium</taxon>
    </lineage>
</organism>
<reference evidence="2 3" key="2">
    <citation type="submission" date="2018-06" db="EMBL/GenBank/DDBJ databases">
        <title>Sequencing of bacterial isolates from soil warming experiment in Harvard Forest, Massachusetts, USA.</title>
        <authorList>
            <person name="Deangelis K.PhD."/>
        </authorList>
    </citation>
    <scope>NUCLEOTIDE SEQUENCE [LARGE SCALE GENOMIC DNA]</scope>
    <source>
        <strain evidence="2 3">GAS496</strain>
    </source>
</reference>
<dbReference type="EMBL" id="QJJU01000041">
    <property type="protein sequence ID" value="PXW99153.1"/>
    <property type="molecule type" value="Genomic_DNA"/>
</dbReference>
<feature type="region of interest" description="Disordered" evidence="1">
    <location>
        <begin position="1"/>
        <end position="23"/>
    </location>
</feature>
<accession>A0A318HGG4</accession>
<dbReference type="AlphaFoldDB" id="A0A318HGG4"/>
<protein>
    <submittedName>
        <fullName evidence="2">Uncharacterized protein</fullName>
    </submittedName>
</protein>
<dbReference type="Proteomes" id="UP000247781">
    <property type="component" value="Unassembled WGS sequence"/>
</dbReference>
<proteinExistence type="predicted"/>